<dbReference type="GO" id="GO:0005886">
    <property type="term" value="C:plasma membrane"/>
    <property type="evidence" value="ECO:0007669"/>
    <property type="project" value="UniProtKB-SubCell"/>
</dbReference>
<evidence type="ECO:0000256" key="4">
    <source>
        <dbReference type="ARBA" id="ARBA00022519"/>
    </source>
</evidence>
<sequence length="158" mass="17399">MPLKKFFKSIDHFFEGLTFLSVTAMILVVLLQVFARFALPKAPSWTEELSRILFICSVAFAAPIAMKKGEFVKVDTLISILPRKVAKILEVVVDAVICAFICMVAYYAVDFVKLGSIQSSPSMGVPMAIPFSAMFIAPLFIGLYGLKKIIEGAVDLKK</sequence>
<reference evidence="11 12" key="1">
    <citation type="submission" date="2019-03" db="EMBL/GenBank/DDBJ databases">
        <title>Genomic Encyclopedia of Type Strains, Phase IV (KMG-IV): sequencing the most valuable type-strain genomes for metagenomic binning, comparative biology and taxonomic classification.</title>
        <authorList>
            <person name="Goeker M."/>
        </authorList>
    </citation>
    <scope>NUCLEOTIDE SEQUENCE [LARGE SCALE GENOMIC DNA]</scope>
    <source>
        <strain evidence="11 12">DSM 102940</strain>
    </source>
</reference>
<evidence type="ECO:0000259" key="10">
    <source>
        <dbReference type="Pfam" id="PF04290"/>
    </source>
</evidence>
<evidence type="ECO:0000256" key="7">
    <source>
        <dbReference type="ARBA" id="ARBA00023136"/>
    </source>
</evidence>
<dbReference type="Proteomes" id="UP000294919">
    <property type="component" value="Unassembled WGS sequence"/>
</dbReference>
<protein>
    <submittedName>
        <fullName evidence="11">TRAP-type C4-dicarboxylate transport system permease small subunit</fullName>
    </submittedName>
</protein>
<name>A0A4R2KZU6_9FIRM</name>
<dbReference type="InterPro" id="IPR055348">
    <property type="entry name" value="DctQ"/>
</dbReference>
<gene>
    <name evidence="11" type="ORF">EV214_10773</name>
</gene>
<evidence type="ECO:0000256" key="2">
    <source>
        <dbReference type="ARBA" id="ARBA00022448"/>
    </source>
</evidence>
<keyword evidence="5 9" id="KW-0812">Transmembrane</keyword>
<feature type="transmembrane region" description="Helical" evidence="9">
    <location>
        <begin position="88"/>
        <end position="108"/>
    </location>
</feature>
<keyword evidence="12" id="KW-1185">Reference proteome</keyword>
<dbReference type="PANTHER" id="PTHR35011:SF11">
    <property type="entry name" value="TRAP TRANSPORTER SMALL PERMEASE PROTEIN"/>
    <property type="match status" value="1"/>
</dbReference>
<dbReference type="InterPro" id="IPR007387">
    <property type="entry name" value="TRAP_DctQ"/>
</dbReference>
<keyword evidence="2" id="KW-0813">Transport</keyword>
<dbReference type="AlphaFoldDB" id="A0A4R2KZU6"/>
<keyword evidence="7 9" id="KW-0472">Membrane</keyword>
<dbReference type="EMBL" id="SLWV01000007">
    <property type="protein sequence ID" value="TCO76916.1"/>
    <property type="molecule type" value="Genomic_DNA"/>
</dbReference>
<feature type="transmembrane region" description="Helical" evidence="9">
    <location>
        <begin position="49"/>
        <end position="67"/>
    </location>
</feature>
<evidence type="ECO:0000313" key="11">
    <source>
        <dbReference type="EMBL" id="TCO76916.1"/>
    </source>
</evidence>
<evidence type="ECO:0000256" key="1">
    <source>
        <dbReference type="ARBA" id="ARBA00004429"/>
    </source>
</evidence>
<feature type="domain" description="Tripartite ATP-independent periplasmic transporters DctQ component" evidence="10">
    <location>
        <begin position="25"/>
        <end position="152"/>
    </location>
</feature>
<evidence type="ECO:0000256" key="6">
    <source>
        <dbReference type="ARBA" id="ARBA00022989"/>
    </source>
</evidence>
<keyword evidence="3" id="KW-1003">Cell membrane</keyword>
<dbReference type="Pfam" id="PF04290">
    <property type="entry name" value="DctQ"/>
    <property type="match status" value="1"/>
</dbReference>
<comment type="caution">
    <text evidence="11">The sequence shown here is derived from an EMBL/GenBank/DDBJ whole genome shotgun (WGS) entry which is preliminary data.</text>
</comment>
<comment type="similarity">
    <text evidence="8">Belongs to the TRAP transporter small permease family.</text>
</comment>
<dbReference type="GO" id="GO:0015740">
    <property type="term" value="P:C4-dicarboxylate transport"/>
    <property type="evidence" value="ECO:0007669"/>
    <property type="project" value="TreeGrafter"/>
</dbReference>
<accession>A0A4R2KZU6</accession>
<organism evidence="11 12">
    <name type="scientific">Marinisporobacter balticus</name>
    <dbReference type="NCBI Taxonomy" id="2018667"/>
    <lineage>
        <taxon>Bacteria</taxon>
        <taxon>Bacillati</taxon>
        <taxon>Bacillota</taxon>
        <taxon>Clostridia</taxon>
        <taxon>Peptostreptococcales</taxon>
        <taxon>Thermotaleaceae</taxon>
        <taxon>Marinisporobacter</taxon>
    </lineage>
</organism>
<comment type="subcellular location">
    <subcellularLocation>
        <location evidence="1">Cell inner membrane</location>
        <topology evidence="1">Multi-pass membrane protein</topology>
    </subcellularLocation>
</comment>
<keyword evidence="4" id="KW-0997">Cell inner membrane</keyword>
<proteinExistence type="inferred from homology"/>
<evidence type="ECO:0000256" key="3">
    <source>
        <dbReference type="ARBA" id="ARBA00022475"/>
    </source>
</evidence>
<keyword evidence="6 9" id="KW-1133">Transmembrane helix</keyword>
<evidence type="ECO:0000256" key="5">
    <source>
        <dbReference type="ARBA" id="ARBA00022692"/>
    </source>
</evidence>
<evidence type="ECO:0000313" key="12">
    <source>
        <dbReference type="Proteomes" id="UP000294919"/>
    </source>
</evidence>
<dbReference type="PANTHER" id="PTHR35011">
    <property type="entry name" value="2,3-DIKETO-L-GULONATE TRAP TRANSPORTER SMALL PERMEASE PROTEIN YIAM"/>
    <property type="match status" value="1"/>
</dbReference>
<feature type="transmembrane region" description="Helical" evidence="9">
    <location>
        <begin position="12"/>
        <end position="37"/>
    </location>
</feature>
<feature type="transmembrane region" description="Helical" evidence="9">
    <location>
        <begin position="128"/>
        <end position="146"/>
    </location>
</feature>
<evidence type="ECO:0000256" key="8">
    <source>
        <dbReference type="ARBA" id="ARBA00038436"/>
    </source>
</evidence>
<dbReference type="GO" id="GO:0022857">
    <property type="term" value="F:transmembrane transporter activity"/>
    <property type="evidence" value="ECO:0007669"/>
    <property type="project" value="TreeGrafter"/>
</dbReference>
<evidence type="ECO:0000256" key="9">
    <source>
        <dbReference type="SAM" id="Phobius"/>
    </source>
</evidence>